<evidence type="ECO:0000313" key="3">
    <source>
        <dbReference type="Proteomes" id="UP000295122"/>
    </source>
</evidence>
<comment type="caution">
    <text evidence="2">The sequence shown here is derived from an EMBL/GenBank/DDBJ whole genome shotgun (WGS) entry which is preliminary data.</text>
</comment>
<dbReference type="InterPro" id="IPR012336">
    <property type="entry name" value="Thioredoxin-like_fold"/>
</dbReference>
<name>A0A4R7C8X3_9HYPH</name>
<dbReference type="OrthoDB" id="8478320at2"/>
<dbReference type="AlphaFoldDB" id="A0A4R7C8X3"/>
<accession>A0A4R7C8X3</accession>
<evidence type="ECO:0000313" key="2">
    <source>
        <dbReference type="EMBL" id="TDR93775.1"/>
    </source>
</evidence>
<keyword evidence="2" id="KW-0413">Isomerase</keyword>
<dbReference type="GO" id="GO:0016853">
    <property type="term" value="F:isomerase activity"/>
    <property type="evidence" value="ECO:0007669"/>
    <property type="project" value="UniProtKB-KW"/>
</dbReference>
<proteinExistence type="predicted"/>
<evidence type="ECO:0000259" key="1">
    <source>
        <dbReference type="Pfam" id="PF13462"/>
    </source>
</evidence>
<gene>
    <name evidence="2" type="ORF">EV668_1042</name>
</gene>
<organism evidence="2 3">
    <name type="scientific">Enterovirga rhinocerotis</name>
    <dbReference type="NCBI Taxonomy" id="1339210"/>
    <lineage>
        <taxon>Bacteria</taxon>
        <taxon>Pseudomonadati</taxon>
        <taxon>Pseudomonadota</taxon>
        <taxon>Alphaproteobacteria</taxon>
        <taxon>Hyphomicrobiales</taxon>
        <taxon>Methylobacteriaceae</taxon>
        <taxon>Enterovirga</taxon>
    </lineage>
</organism>
<feature type="domain" description="Thioredoxin-like fold" evidence="1">
    <location>
        <begin position="37"/>
        <end position="200"/>
    </location>
</feature>
<protein>
    <submittedName>
        <fullName evidence="2">Protein-disulfide isomerase</fullName>
    </submittedName>
</protein>
<dbReference type="EMBL" id="SNZR01000011">
    <property type="protein sequence ID" value="TDR93775.1"/>
    <property type="molecule type" value="Genomic_DNA"/>
</dbReference>
<dbReference type="Proteomes" id="UP000295122">
    <property type="component" value="Unassembled WGS sequence"/>
</dbReference>
<sequence length="205" mass="22569">MIDRRSAVAGAIAALAAAPVLGREIASAELLKPGPIEDIWLGPATAKVTIIEYASLTCSRCGEFHRTTWPALKARYIDPGHARFAMRAFPLDPLSTAAFMLARSEPSRFYEVVDLLFERQRDWAYADNPAPSLRKVLEPAGFTQERIDRVLRDQTLLDGVQGVRDRAAKTFGVNATPTFFINGQRRQGALSIEDFDAAIKPILGL</sequence>
<dbReference type="SUPFAM" id="SSF52833">
    <property type="entry name" value="Thioredoxin-like"/>
    <property type="match status" value="1"/>
</dbReference>
<dbReference type="Gene3D" id="3.40.30.10">
    <property type="entry name" value="Glutaredoxin"/>
    <property type="match status" value="1"/>
</dbReference>
<dbReference type="RefSeq" id="WP_133768744.1">
    <property type="nucleotide sequence ID" value="NZ_SNZR01000011.1"/>
</dbReference>
<reference evidence="2 3" key="1">
    <citation type="submission" date="2019-03" db="EMBL/GenBank/DDBJ databases">
        <title>Genomic Encyclopedia of Type Strains, Phase IV (KMG-IV): sequencing the most valuable type-strain genomes for metagenomic binning, comparative biology and taxonomic classification.</title>
        <authorList>
            <person name="Goeker M."/>
        </authorList>
    </citation>
    <scope>NUCLEOTIDE SEQUENCE [LARGE SCALE GENOMIC DNA]</scope>
    <source>
        <strain evidence="2 3">DSM 25903</strain>
    </source>
</reference>
<dbReference type="InterPro" id="IPR036249">
    <property type="entry name" value="Thioredoxin-like_sf"/>
</dbReference>
<keyword evidence="3" id="KW-1185">Reference proteome</keyword>
<dbReference type="Pfam" id="PF13462">
    <property type="entry name" value="Thioredoxin_4"/>
    <property type="match status" value="1"/>
</dbReference>